<keyword evidence="3" id="KW-1185">Reference proteome</keyword>
<comment type="caution">
    <text evidence="2">The sequence shown here is derived from an EMBL/GenBank/DDBJ whole genome shotgun (WGS) entry which is preliminary data.</text>
</comment>
<evidence type="ECO:0000256" key="1">
    <source>
        <dbReference type="SAM" id="Phobius"/>
    </source>
</evidence>
<gene>
    <name evidence="2" type="ORF">GCM10011409_34210</name>
</gene>
<reference evidence="2" key="1">
    <citation type="journal article" date="2014" name="Int. J. Syst. Evol. Microbiol.">
        <title>Complete genome sequence of Corynebacterium casei LMG S-19264T (=DSM 44701T), isolated from a smear-ripened cheese.</title>
        <authorList>
            <consortium name="US DOE Joint Genome Institute (JGI-PGF)"/>
            <person name="Walter F."/>
            <person name="Albersmeier A."/>
            <person name="Kalinowski J."/>
            <person name="Ruckert C."/>
        </authorList>
    </citation>
    <scope>NUCLEOTIDE SEQUENCE</scope>
    <source>
        <strain evidence="2">CGMCC 1.15454</strain>
    </source>
</reference>
<dbReference type="AlphaFoldDB" id="A0A9W5U025"/>
<reference evidence="2" key="2">
    <citation type="submission" date="2020-09" db="EMBL/GenBank/DDBJ databases">
        <authorList>
            <person name="Sun Q."/>
            <person name="Zhou Y."/>
        </authorList>
    </citation>
    <scope>NUCLEOTIDE SEQUENCE</scope>
    <source>
        <strain evidence="2">CGMCC 1.15454</strain>
    </source>
</reference>
<feature type="transmembrane region" description="Helical" evidence="1">
    <location>
        <begin position="34"/>
        <end position="55"/>
    </location>
</feature>
<protein>
    <submittedName>
        <fullName evidence="2">Uncharacterized protein</fullName>
    </submittedName>
</protein>
<feature type="transmembrane region" description="Helical" evidence="1">
    <location>
        <begin position="67"/>
        <end position="92"/>
    </location>
</feature>
<evidence type="ECO:0000313" key="2">
    <source>
        <dbReference type="EMBL" id="GGB53728.1"/>
    </source>
</evidence>
<dbReference type="RefSeq" id="WP_102415368.1">
    <property type="nucleotide sequence ID" value="NZ_BMJD01000034.1"/>
</dbReference>
<organism evidence="2 3">
    <name type="scientific">Lentibacillus populi</name>
    <dbReference type="NCBI Taxonomy" id="1827502"/>
    <lineage>
        <taxon>Bacteria</taxon>
        <taxon>Bacillati</taxon>
        <taxon>Bacillota</taxon>
        <taxon>Bacilli</taxon>
        <taxon>Bacillales</taxon>
        <taxon>Bacillaceae</taxon>
        <taxon>Lentibacillus</taxon>
    </lineage>
</organism>
<evidence type="ECO:0000313" key="3">
    <source>
        <dbReference type="Proteomes" id="UP000621492"/>
    </source>
</evidence>
<proteinExistence type="predicted"/>
<keyword evidence="1" id="KW-0812">Transmembrane</keyword>
<keyword evidence="1" id="KW-1133">Transmembrane helix</keyword>
<keyword evidence="1" id="KW-0472">Membrane</keyword>
<accession>A0A9W5U025</accession>
<name>A0A9W5U025_9BACI</name>
<dbReference type="Proteomes" id="UP000621492">
    <property type="component" value="Unassembled WGS sequence"/>
</dbReference>
<dbReference type="EMBL" id="BMJD01000034">
    <property type="protein sequence ID" value="GGB53728.1"/>
    <property type="molecule type" value="Genomic_DNA"/>
</dbReference>
<sequence>MNRAVMMVIVLLAYVIYAAFKHKEVWRKLTLKQIIGVLLTCLIMMGIGGTFLYYSSRLLMDTIPNEIVSILMQFISAIIVIIFGVVVFNIIVSKITNGVLPVKRPPS</sequence>